<sequence>MWAPDNDSVELPMIDRIDNSQQLLASIIESLQQKDTRSLKTYILEHKLKDENIFWELILQIGNCINAETSETAPDFFDVCCRCLLYLVKVGNPKETLLALLEQVDTFIDDVKFKNFLPAIQTSLLKIPSKLFHSLDITLETVSSHLRSLSIPENTQLEGDELKLFHMDKSVVRLVDILCAYLKFLEPFVNTIDVHLDNLSFASKQEVLVLKKHLIRLFEHPLCYLVLTYDPLSSKSDSRLCAEHAMALLSRVETDFHRFLKNATLKSDEGNNVREGNDDDCVKEIKDMEINQEEYDNQLNDRKVANNCVPEDGAADVVNDWDFKLEITPLAKACLAYLIYVEHLGMHKLPAVYRHDYILDANLEIISILLKNFNYPINYKGLLLCKVLTDLVPRNIISVYYLDNPNYMTVINDLIHVMIKCPVKDHRTLATQIFPSLIGRFVVAGRYQIYQSILISSDHSGLKGYLITLLKNDINDNIKHVKSQGVSEIQDETSKDTTKSLSEYFSGKKFEKLLKLALVLQEKETTDMLENSNQIISALNLLRFLILADPPNLNMTGFWDFLPVIDKDFLSPLRRGLDLSKAHYVLELDMMKGGNRDVRKDTEMSVAVEGMTLPMLEEKEKIDLLEKAVNTHHVMLSLLARVSELVDQQKRLMKK</sequence>
<proteinExistence type="predicted"/>
<dbReference type="GO" id="GO:0005737">
    <property type="term" value="C:cytoplasm"/>
    <property type="evidence" value="ECO:0007669"/>
    <property type="project" value="TreeGrafter"/>
</dbReference>
<dbReference type="Pfam" id="PF08568">
    <property type="entry name" value="Kinetochor_Ybp2"/>
    <property type="match status" value="1"/>
</dbReference>
<dbReference type="PANTHER" id="PTHR15430:SF1">
    <property type="entry name" value="GLOMULIN"/>
    <property type="match status" value="1"/>
</dbReference>
<gene>
    <name evidence="1" type="primary">ORF124520</name>
</gene>
<dbReference type="InterPro" id="IPR013877">
    <property type="entry name" value="YAP-bd/ALF4/Glomulin"/>
</dbReference>
<dbReference type="EMBL" id="HACG01034274">
    <property type="protein sequence ID" value="CEK81139.1"/>
    <property type="molecule type" value="Transcribed_RNA"/>
</dbReference>
<organism evidence="1">
    <name type="scientific">Arion vulgaris</name>
    <dbReference type="NCBI Taxonomy" id="1028688"/>
    <lineage>
        <taxon>Eukaryota</taxon>
        <taxon>Metazoa</taxon>
        <taxon>Spiralia</taxon>
        <taxon>Lophotrochozoa</taxon>
        <taxon>Mollusca</taxon>
        <taxon>Gastropoda</taxon>
        <taxon>Heterobranchia</taxon>
        <taxon>Euthyneura</taxon>
        <taxon>Panpulmonata</taxon>
        <taxon>Eupulmonata</taxon>
        <taxon>Stylommatophora</taxon>
        <taxon>Helicina</taxon>
        <taxon>Arionoidea</taxon>
        <taxon>Arionidae</taxon>
        <taxon>Arion</taxon>
    </lineage>
</organism>
<reference evidence="1" key="1">
    <citation type="submission" date="2014-12" db="EMBL/GenBank/DDBJ databases">
        <title>Insight into the proteome of Arion vulgaris.</title>
        <authorList>
            <person name="Aradska J."/>
            <person name="Bulat T."/>
            <person name="Smidak R."/>
            <person name="Sarate P."/>
            <person name="Gangsoo J."/>
            <person name="Sialana F."/>
            <person name="Bilban M."/>
            <person name="Lubec G."/>
        </authorList>
    </citation>
    <scope>NUCLEOTIDE SEQUENCE</scope>
    <source>
        <tissue evidence="1">Skin</tissue>
    </source>
</reference>
<evidence type="ECO:0000313" key="1">
    <source>
        <dbReference type="EMBL" id="CEK81139.1"/>
    </source>
</evidence>
<dbReference type="PANTHER" id="PTHR15430">
    <property type="entry name" value="GLOMULIN"/>
    <property type="match status" value="1"/>
</dbReference>
<accession>A0A0B7AJE7</accession>
<name>A0A0B7AJE7_9EUPU</name>
<protein>
    <recommendedName>
        <fullName evidence="2">Glomulin</fullName>
    </recommendedName>
</protein>
<dbReference type="GO" id="GO:0055105">
    <property type="term" value="F:ubiquitin-protein transferase inhibitor activity"/>
    <property type="evidence" value="ECO:0007669"/>
    <property type="project" value="TreeGrafter"/>
</dbReference>
<dbReference type="InterPro" id="IPR019516">
    <property type="entry name" value="Glomulin/ALF4"/>
</dbReference>
<evidence type="ECO:0008006" key="2">
    <source>
        <dbReference type="Google" id="ProtNLM"/>
    </source>
</evidence>
<dbReference type="AlphaFoldDB" id="A0A0B7AJE7"/>